<evidence type="ECO:0000256" key="1">
    <source>
        <dbReference type="ARBA" id="ARBA00004167"/>
    </source>
</evidence>
<dbReference type="OrthoDB" id="10039147at2759"/>
<reference evidence="8" key="2">
    <citation type="submission" date="2020-04" db="EMBL/GenBank/DDBJ databases">
        <authorList>
            <consortium name="NCBI Genome Project"/>
        </authorList>
    </citation>
    <scope>NUCLEOTIDE SEQUENCE</scope>
    <source>
        <strain evidence="8">CBS 342.82</strain>
    </source>
</reference>
<organism evidence="8">
    <name type="scientific">Dissoconium aciculare CBS 342.82</name>
    <dbReference type="NCBI Taxonomy" id="1314786"/>
    <lineage>
        <taxon>Eukaryota</taxon>
        <taxon>Fungi</taxon>
        <taxon>Dikarya</taxon>
        <taxon>Ascomycota</taxon>
        <taxon>Pezizomycotina</taxon>
        <taxon>Dothideomycetes</taxon>
        <taxon>Dothideomycetidae</taxon>
        <taxon>Mycosphaerellales</taxon>
        <taxon>Dissoconiaceae</taxon>
        <taxon>Dissoconium</taxon>
    </lineage>
</organism>
<dbReference type="AlphaFoldDB" id="A0A6J3M8Z8"/>
<accession>A0A6J3M8Z8</accession>
<dbReference type="RefSeq" id="XP_033461511.1">
    <property type="nucleotide sequence ID" value="XM_033601114.1"/>
</dbReference>
<proteinExistence type="predicted"/>
<dbReference type="PANTHER" id="PTHR12883">
    <property type="entry name" value="ADIPOCYTE-SPECIFIC PROTEIN 4-RELATED"/>
    <property type="match status" value="1"/>
</dbReference>
<feature type="compositionally biased region" description="Basic and acidic residues" evidence="5">
    <location>
        <begin position="390"/>
        <end position="432"/>
    </location>
</feature>
<gene>
    <name evidence="8" type="ORF">K489DRAFT_315838</name>
</gene>
<comment type="subcellular location">
    <subcellularLocation>
        <location evidence="1">Membrane</location>
        <topology evidence="1">Single-pass membrane protein</topology>
    </subcellularLocation>
</comment>
<feature type="compositionally biased region" description="Basic residues" evidence="5">
    <location>
        <begin position="433"/>
        <end position="443"/>
    </location>
</feature>
<evidence type="ECO:0000256" key="4">
    <source>
        <dbReference type="ARBA" id="ARBA00023136"/>
    </source>
</evidence>
<reference evidence="8" key="1">
    <citation type="submission" date="2020-01" db="EMBL/GenBank/DDBJ databases">
        <authorList>
            <consortium name="DOE Joint Genome Institute"/>
            <person name="Haridas S."/>
            <person name="Albert R."/>
            <person name="Binder M."/>
            <person name="Bloem J."/>
            <person name="Labutti K."/>
            <person name="Salamov A."/>
            <person name="Andreopoulos B."/>
            <person name="Baker S.E."/>
            <person name="Barry K."/>
            <person name="Bills G."/>
            <person name="Bluhm B.H."/>
            <person name="Cannon C."/>
            <person name="Castanera R."/>
            <person name="Culley D.E."/>
            <person name="Daum C."/>
            <person name="Ezra D."/>
            <person name="Gonzalez J.B."/>
            <person name="Henrissat B."/>
            <person name="Kuo A."/>
            <person name="Liang C."/>
            <person name="Lipzen A."/>
            <person name="Lutzoni F."/>
            <person name="Magnuson J."/>
            <person name="Mondo S."/>
            <person name="Nolan M."/>
            <person name="Ohm R."/>
            <person name="Pangilinan J."/>
            <person name="Park H.-J."/>
            <person name="Ramirez L."/>
            <person name="Alfaro M."/>
            <person name="Sun H."/>
            <person name="Tritt A."/>
            <person name="Yoshinaga Y."/>
            <person name="Zwiers L.-H."/>
            <person name="Turgeon B.G."/>
            <person name="Goodwin S.B."/>
            <person name="Spatafora J.W."/>
            <person name="Crous P.W."/>
            <person name="Grigoriev I.V."/>
        </authorList>
    </citation>
    <scope>NUCLEOTIDE SEQUENCE</scope>
    <source>
        <strain evidence="8">CBS 342.82</strain>
    </source>
</reference>
<keyword evidence="4 6" id="KW-0472">Membrane</keyword>
<dbReference type="Proteomes" id="UP000504637">
    <property type="component" value="Unplaced"/>
</dbReference>
<evidence type="ECO:0000256" key="3">
    <source>
        <dbReference type="ARBA" id="ARBA00022989"/>
    </source>
</evidence>
<name>A0A6J3M8Z8_9PEZI</name>
<evidence type="ECO:0000256" key="6">
    <source>
        <dbReference type="SAM" id="Phobius"/>
    </source>
</evidence>
<dbReference type="GO" id="GO:0005509">
    <property type="term" value="F:calcium ion binding"/>
    <property type="evidence" value="ECO:0007669"/>
    <property type="project" value="InterPro"/>
</dbReference>
<evidence type="ECO:0000313" key="8">
    <source>
        <dbReference type="RefSeq" id="XP_033461511.1"/>
    </source>
</evidence>
<dbReference type="GeneID" id="54358914"/>
<dbReference type="GO" id="GO:0032469">
    <property type="term" value="P:endoplasmic reticulum calcium ion homeostasis"/>
    <property type="evidence" value="ECO:0007669"/>
    <property type="project" value="InterPro"/>
</dbReference>
<sequence>MADLFKNIQGILGGAKQSVAAAVQDADFADFATAASPAAPSHAATTSFAAASTSRPKSLTFEGLQGRPYTAWYRVWERVTIADFYQELVIVPLILLVIFVNLWGAGLNKKRAKEWALTYFPLLESEYAAVGYAGSIGQKDLGKTIAQSRSVPASLLKDKSKNEYVTYATGRQNVAWLDAKVTLYKRYNPFLLLVEYILTFLFDMGTPPSERFEATAYCFDGKEKALVPSQNLGPGNKDSTYDGFVWAIVHKDRMKSLREDRYDISLTSTKDHPSLPIWATIMSESAQITEALLTPELIKAVNDAGEDLEALIVSDQPVDAPKKIEDTTPKKRVYISMRLSNSAASAALFSQFLRLPDFLVTSAHFRPEALRKIKMTREDEIKKLRKIEEDEKAEERRLAGDKLKKEERDRKLSKMSADEQKKFLEKEKEKAQKRATKKQTMRG</sequence>
<keyword evidence="3 6" id="KW-1133">Transmembrane helix</keyword>
<dbReference type="PANTHER" id="PTHR12883:SF0">
    <property type="entry name" value="PAT COMPLEX SUBUNIT CCDC47"/>
    <property type="match status" value="1"/>
</dbReference>
<dbReference type="GO" id="GO:0016020">
    <property type="term" value="C:membrane"/>
    <property type="evidence" value="ECO:0007669"/>
    <property type="project" value="UniProtKB-SubCell"/>
</dbReference>
<evidence type="ECO:0000313" key="7">
    <source>
        <dbReference type="Proteomes" id="UP000504637"/>
    </source>
</evidence>
<feature type="transmembrane region" description="Helical" evidence="6">
    <location>
        <begin position="84"/>
        <end position="103"/>
    </location>
</feature>
<protein>
    <submittedName>
        <fullName evidence="8">DUF1682-domain-containing protein</fullName>
    </submittedName>
</protein>
<dbReference type="Pfam" id="PF07946">
    <property type="entry name" value="CCDC47"/>
    <property type="match status" value="1"/>
</dbReference>
<dbReference type="InterPro" id="IPR012879">
    <property type="entry name" value="CCDC47"/>
</dbReference>
<feature type="region of interest" description="Disordered" evidence="5">
    <location>
        <begin position="390"/>
        <end position="443"/>
    </location>
</feature>
<keyword evidence="7" id="KW-1185">Reference proteome</keyword>
<dbReference type="GO" id="GO:0005783">
    <property type="term" value="C:endoplasmic reticulum"/>
    <property type="evidence" value="ECO:0007669"/>
    <property type="project" value="InterPro"/>
</dbReference>
<keyword evidence="2 6" id="KW-0812">Transmembrane</keyword>
<reference evidence="8" key="3">
    <citation type="submission" date="2025-08" db="UniProtKB">
        <authorList>
            <consortium name="RefSeq"/>
        </authorList>
    </citation>
    <scope>IDENTIFICATION</scope>
    <source>
        <strain evidence="8">CBS 342.82</strain>
    </source>
</reference>
<evidence type="ECO:0000256" key="2">
    <source>
        <dbReference type="ARBA" id="ARBA00022692"/>
    </source>
</evidence>
<evidence type="ECO:0000256" key="5">
    <source>
        <dbReference type="SAM" id="MobiDB-lite"/>
    </source>
</evidence>